<keyword evidence="1" id="KW-0805">Transcription regulation</keyword>
<proteinExistence type="predicted"/>
<keyword evidence="3" id="KW-0804">Transcription</keyword>
<dbReference type="GO" id="GO:0000976">
    <property type="term" value="F:transcription cis-regulatory region binding"/>
    <property type="evidence" value="ECO:0007669"/>
    <property type="project" value="TreeGrafter"/>
</dbReference>
<dbReference type="PANTHER" id="PTHR30146">
    <property type="entry name" value="LACI-RELATED TRANSCRIPTIONAL REPRESSOR"/>
    <property type="match status" value="1"/>
</dbReference>
<dbReference type="InterPro" id="IPR046335">
    <property type="entry name" value="LacI/GalR-like_sensor"/>
</dbReference>
<keyword evidence="2 5" id="KW-0238">DNA-binding</keyword>
<evidence type="ECO:0000313" key="5">
    <source>
        <dbReference type="EMBL" id="NYT37918.1"/>
    </source>
</evidence>
<dbReference type="EMBL" id="JACCEW010000004">
    <property type="protein sequence ID" value="NYT37918.1"/>
    <property type="molecule type" value="Genomic_DNA"/>
</dbReference>
<evidence type="ECO:0000313" key="6">
    <source>
        <dbReference type="Proteomes" id="UP000580517"/>
    </source>
</evidence>
<dbReference type="OrthoDB" id="8770688at2"/>
<dbReference type="Proteomes" id="UP000580517">
    <property type="component" value="Unassembled WGS sequence"/>
</dbReference>
<evidence type="ECO:0000259" key="4">
    <source>
        <dbReference type="PROSITE" id="PS50932"/>
    </source>
</evidence>
<dbReference type="PROSITE" id="PS50932">
    <property type="entry name" value="HTH_LACI_2"/>
    <property type="match status" value="1"/>
</dbReference>
<dbReference type="RefSeq" id="WP_129969870.1">
    <property type="nucleotide sequence ID" value="NZ_JACCEW010000004.1"/>
</dbReference>
<gene>
    <name evidence="5" type="ORF">H0A68_13610</name>
</gene>
<dbReference type="SUPFAM" id="SSF53822">
    <property type="entry name" value="Periplasmic binding protein-like I"/>
    <property type="match status" value="1"/>
</dbReference>
<evidence type="ECO:0000256" key="3">
    <source>
        <dbReference type="ARBA" id="ARBA00023163"/>
    </source>
</evidence>
<dbReference type="InterPro" id="IPR010982">
    <property type="entry name" value="Lambda_DNA-bd_dom_sf"/>
</dbReference>
<dbReference type="PANTHER" id="PTHR30146:SF109">
    <property type="entry name" value="HTH-TYPE TRANSCRIPTIONAL REGULATOR GALS"/>
    <property type="match status" value="1"/>
</dbReference>
<dbReference type="Pfam" id="PF00356">
    <property type="entry name" value="LacI"/>
    <property type="match status" value="1"/>
</dbReference>
<dbReference type="SUPFAM" id="SSF47413">
    <property type="entry name" value="lambda repressor-like DNA-binding domains"/>
    <property type="match status" value="1"/>
</dbReference>
<dbReference type="AlphaFoldDB" id="A0A853FDX5"/>
<dbReference type="Gene3D" id="1.10.260.40">
    <property type="entry name" value="lambda repressor-like DNA-binding domains"/>
    <property type="match status" value="1"/>
</dbReference>
<dbReference type="Pfam" id="PF13377">
    <property type="entry name" value="Peripla_BP_3"/>
    <property type="match status" value="1"/>
</dbReference>
<comment type="caution">
    <text evidence="5">The sequence shown here is derived from an EMBL/GenBank/DDBJ whole genome shotgun (WGS) entry which is preliminary data.</text>
</comment>
<protein>
    <submittedName>
        <fullName evidence="5">LacI family DNA-binding transcriptional regulator</fullName>
    </submittedName>
</protein>
<name>A0A853FDX5_9BURK</name>
<dbReference type="SMART" id="SM00354">
    <property type="entry name" value="HTH_LACI"/>
    <property type="match status" value="1"/>
</dbReference>
<evidence type="ECO:0000256" key="2">
    <source>
        <dbReference type="ARBA" id="ARBA00023125"/>
    </source>
</evidence>
<dbReference type="Gene3D" id="3.40.50.2300">
    <property type="match status" value="2"/>
</dbReference>
<dbReference type="InterPro" id="IPR028082">
    <property type="entry name" value="Peripla_BP_I"/>
</dbReference>
<accession>A0A853FDX5</accession>
<feature type="domain" description="HTH lacI-type" evidence="4">
    <location>
        <begin position="17"/>
        <end position="71"/>
    </location>
</feature>
<organism evidence="5 6">
    <name type="scientific">Allopusillimonas soli</name>
    <dbReference type="NCBI Taxonomy" id="659016"/>
    <lineage>
        <taxon>Bacteria</taxon>
        <taxon>Pseudomonadati</taxon>
        <taxon>Pseudomonadota</taxon>
        <taxon>Betaproteobacteria</taxon>
        <taxon>Burkholderiales</taxon>
        <taxon>Alcaligenaceae</taxon>
        <taxon>Allopusillimonas</taxon>
    </lineage>
</organism>
<dbReference type="GO" id="GO:0003700">
    <property type="term" value="F:DNA-binding transcription factor activity"/>
    <property type="evidence" value="ECO:0007669"/>
    <property type="project" value="TreeGrafter"/>
</dbReference>
<evidence type="ECO:0000256" key="1">
    <source>
        <dbReference type="ARBA" id="ARBA00023015"/>
    </source>
</evidence>
<keyword evidence="6" id="KW-1185">Reference proteome</keyword>
<sequence length="345" mass="36723">MTNGANLNRARSQKSQVSILEIAQAAGVSPATVSRVFNRPALVREETRERVLAIVAEHGFRPNRLGSSLRSGNTRTLGLVLPTLSNPVFADCFEGAEARAAESGYSIMTTVTHYDPGLEAAAVHRLIDHRLEGLILTVANPNNSPILKTLKKRGMPYVLAYNESSSHPCAAVDNRRAAADMVTHLARLGHRQIAFLSGPLALSDRARSRLAGARQQGRALGLPPVSHLVTPSHTQPDRAALRRLMAASNRPSALFCSNDMLATAVIGELKALGLCVPADMSVAGFDGIRYGAYMSPSLASVEAQGYEIGRTACSLLLVQIDNGVSRSGQVPYRLIDGGSAAAKRS</sequence>
<dbReference type="CDD" id="cd01392">
    <property type="entry name" value="HTH_LacI"/>
    <property type="match status" value="1"/>
</dbReference>
<dbReference type="InterPro" id="IPR000843">
    <property type="entry name" value="HTH_LacI"/>
</dbReference>
<reference evidence="5 6" key="1">
    <citation type="submission" date="2020-07" db="EMBL/GenBank/DDBJ databases">
        <title>Taxonomic revisions and descriptions of new bacterial species based on genomic comparisons in the high-G+C-content subgroup of the family Alcaligenaceae.</title>
        <authorList>
            <person name="Szabo A."/>
            <person name="Felfoldi T."/>
        </authorList>
    </citation>
    <scope>NUCLEOTIDE SEQUENCE [LARGE SCALE GENOMIC DNA]</scope>
    <source>
        <strain evidence="5 6">DSM 25264</strain>
    </source>
</reference>